<evidence type="ECO:0000313" key="8">
    <source>
        <dbReference type="Proteomes" id="UP001143480"/>
    </source>
</evidence>
<dbReference type="AlphaFoldDB" id="A0A9W6KVU4"/>
<dbReference type="InterPro" id="IPR036852">
    <property type="entry name" value="Peptidase_S8/S53_dom_sf"/>
</dbReference>
<evidence type="ECO:0000256" key="4">
    <source>
        <dbReference type="ARBA" id="ARBA00022825"/>
    </source>
</evidence>
<evidence type="ECO:0000256" key="1">
    <source>
        <dbReference type="ARBA" id="ARBA00011073"/>
    </source>
</evidence>
<sequence>MVVNREDSWPSSANARTPAEAQTAMVLEEYGDYLEPGPPDWRESGGIRHFVRRGFVLVHDGYADRAHEMLVAAGIRGERAAERAAALLPGGRRRPEEPVDGDVRYGVRYLRVGPERTVPEALRVLHEGLHDGGGRRLHDPLGPDIASAEHLLHLADHSGVCPADEPGFVPPLSPPDPPIVADRSAGQGIRIVVIDTGLDPAVSAPWLAGVTGDPDPGVAGGVINRYAGHGTFIAGVIRTVAPAAEVIVRAGLPGVLFQTGRAATNPPGTVFERDLVSALERCLVQDSPDIISLSAGTYSDTPGGPMLLNAFNDRVLHRYKGVVLVAAAGNDAARTPFWPAAARGVVGVGALAANRRGRARFSNLGAWVDVYAPGEQLINAFPTGVYTYTEPPRRGVTQRFEGLARWSGTSFSTPVVAGLIAARMSRTGESGPDAAAALIARARKDAIPGVGAILVPA</sequence>
<dbReference type="PROSITE" id="PS51892">
    <property type="entry name" value="SUBTILASE"/>
    <property type="match status" value="1"/>
</dbReference>
<feature type="active site" description="Charge relay system" evidence="5">
    <location>
        <position position="410"/>
    </location>
</feature>
<name>A0A9W6KVU4_9ACTN</name>
<dbReference type="PRINTS" id="PR00723">
    <property type="entry name" value="SUBTILISIN"/>
</dbReference>
<dbReference type="RefSeq" id="WP_261960367.1">
    <property type="nucleotide sequence ID" value="NZ_BAAAXA010000001.1"/>
</dbReference>
<dbReference type="Proteomes" id="UP001143480">
    <property type="component" value="Unassembled WGS sequence"/>
</dbReference>
<dbReference type="CDD" id="cd00306">
    <property type="entry name" value="Peptidases_S8_S53"/>
    <property type="match status" value="1"/>
</dbReference>
<dbReference type="EMBL" id="BSFP01000092">
    <property type="protein sequence ID" value="GLL07340.1"/>
    <property type="molecule type" value="Genomic_DNA"/>
</dbReference>
<feature type="active site" description="Charge relay system" evidence="5">
    <location>
        <position position="229"/>
    </location>
</feature>
<proteinExistence type="inferred from homology"/>
<dbReference type="InterPro" id="IPR023828">
    <property type="entry name" value="Peptidase_S8_Ser-AS"/>
</dbReference>
<evidence type="ECO:0000313" key="7">
    <source>
        <dbReference type="EMBL" id="GLL07340.1"/>
    </source>
</evidence>
<keyword evidence="3 5" id="KW-0378">Hydrolase</keyword>
<evidence type="ECO:0000256" key="3">
    <source>
        <dbReference type="ARBA" id="ARBA00022801"/>
    </source>
</evidence>
<dbReference type="Pfam" id="PF00082">
    <property type="entry name" value="Peptidase_S8"/>
    <property type="match status" value="1"/>
</dbReference>
<dbReference type="InterPro" id="IPR015500">
    <property type="entry name" value="Peptidase_S8_subtilisin-rel"/>
</dbReference>
<evidence type="ECO:0000256" key="5">
    <source>
        <dbReference type="PROSITE-ProRule" id="PRU01240"/>
    </source>
</evidence>
<organism evidence="7 8">
    <name type="scientific">Dactylosporangium matsuzakiense</name>
    <dbReference type="NCBI Taxonomy" id="53360"/>
    <lineage>
        <taxon>Bacteria</taxon>
        <taxon>Bacillati</taxon>
        <taxon>Actinomycetota</taxon>
        <taxon>Actinomycetes</taxon>
        <taxon>Micromonosporales</taxon>
        <taxon>Micromonosporaceae</taxon>
        <taxon>Dactylosporangium</taxon>
    </lineage>
</organism>
<keyword evidence="8" id="KW-1185">Reference proteome</keyword>
<comment type="similarity">
    <text evidence="1 5">Belongs to the peptidase S8 family.</text>
</comment>
<feature type="active site" description="Charge relay system" evidence="5">
    <location>
        <position position="195"/>
    </location>
</feature>
<dbReference type="InterPro" id="IPR050131">
    <property type="entry name" value="Peptidase_S8_subtilisin-like"/>
</dbReference>
<dbReference type="PANTHER" id="PTHR43806:SF11">
    <property type="entry name" value="CEREVISIN-RELATED"/>
    <property type="match status" value="1"/>
</dbReference>
<evidence type="ECO:0000259" key="6">
    <source>
        <dbReference type="Pfam" id="PF00082"/>
    </source>
</evidence>
<dbReference type="Gene3D" id="3.40.50.200">
    <property type="entry name" value="Peptidase S8/S53 domain"/>
    <property type="match status" value="1"/>
</dbReference>
<gene>
    <name evidence="7" type="ORF">GCM10017581_090920</name>
</gene>
<dbReference type="GO" id="GO:0006508">
    <property type="term" value="P:proteolysis"/>
    <property type="evidence" value="ECO:0007669"/>
    <property type="project" value="UniProtKB-KW"/>
</dbReference>
<dbReference type="PANTHER" id="PTHR43806">
    <property type="entry name" value="PEPTIDASE S8"/>
    <property type="match status" value="1"/>
</dbReference>
<feature type="domain" description="Peptidase S8/S53" evidence="6">
    <location>
        <begin position="186"/>
        <end position="443"/>
    </location>
</feature>
<comment type="caution">
    <text evidence="7">The sequence shown here is derived from an EMBL/GenBank/DDBJ whole genome shotgun (WGS) entry which is preliminary data.</text>
</comment>
<dbReference type="InterPro" id="IPR000209">
    <property type="entry name" value="Peptidase_S8/S53_dom"/>
</dbReference>
<reference evidence="7" key="2">
    <citation type="submission" date="2023-01" db="EMBL/GenBank/DDBJ databases">
        <authorList>
            <person name="Sun Q."/>
            <person name="Evtushenko L."/>
        </authorList>
    </citation>
    <scope>NUCLEOTIDE SEQUENCE</scope>
    <source>
        <strain evidence="7">VKM Ac-1321</strain>
    </source>
</reference>
<accession>A0A9W6KVU4</accession>
<dbReference type="PROSITE" id="PS00138">
    <property type="entry name" value="SUBTILASE_SER"/>
    <property type="match status" value="1"/>
</dbReference>
<dbReference type="GO" id="GO:0004252">
    <property type="term" value="F:serine-type endopeptidase activity"/>
    <property type="evidence" value="ECO:0007669"/>
    <property type="project" value="UniProtKB-UniRule"/>
</dbReference>
<evidence type="ECO:0000256" key="2">
    <source>
        <dbReference type="ARBA" id="ARBA00022670"/>
    </source>
</evidence>
<reference evidence="7" key="1">
    <citation type="journal article" date="2014" name="Int. J. Syst. Evol. Microbiol.">
        <title>Complete genome sequence of Corynebacterium casei LMG S-19264T (=DSM 44701T), isolated from a smear-ripened cheese.</title>
        <authorList>
            <consortium name="US DOE Joint Genome Institute (JGI-PGF)"/>
            <person name="Walter F."/>
            <person name="Albersmeier A."/>
            <person name="Kalinowski J."/>
            <person name="Ruckert C."/>
        </authorList>
    </citation>
    <scope>NUCLEOTIDE SEQUENCE</scope>
    <source>
        <strain evidence="7">VKM Ac-1321</strain>
    </source>
</reference>
<keyword evidence="2 5" id="KW-0645">Protease</keyword>
<keyword evidence="4 5" id="KW-0720">Serine protease</keyword>
<dbReference type="SUPFAM" id="SSF52743">
    <property type="entry name" value="Subtilisin-like"/>
    <property type="match status" value="1"/>
</dbReference>
<protein>
    <submittedName>
        <fullName evidence="7">Protease</fullName>
    </submittedName>
</protein>